<evidence type="ECO:0000256" key="3">
    <source>
        <dbReference type="ARBA" id="ARBA00022691"/>
    </source>
</evidence>
<dbReference type="SUPFAM" id="SSF102114">
    <property type="entry name" value="Radical SAM enzymes"/>
    <property type="match status" value="1"/>
</dbReference>
<dbReference type="InterPro" id="IPR034457">
    <property type="entry name" value="Organic_radical-activating"/>
</dbReference>
<name>A0A1I6KH30_9FIRM</name>
<dbReference type="GO" id="GO:0016491">
    <property type="term" value="F:oxidoreductase activity"/>
    <property type="evidence" value="ECO:0007669"/>
    <property type="project" value="InterPro"/>
</dbReference>
<protein>
    <submittedName>
        <fullName evidence="10">Pyruvate formate lyase activating enzyme</fullName>
    </submittedName>
</protein>
<evidence type="ECO:0000313" key="11">
    <source>
        <dbReference type="Proteomes" id="UP000199659"/>
    </source>
</evidence>
<keyword evidence="6" id="KW-0411">Iron-sulfur</keyword>
<dbReference type="InterPro" id="IPR040074">
    <property type="entry name" value="BssD/PflA/YjjW"/>
</dbReference>
<dbReference type="SFLD" id="SFLDG01118">
    <property type="entry name" value="activating_enzymes__group_2"/>
    <property type="match status" value="1"/>
</dbReference>
<feature type="domain" description="4Fe-4S ferredoxin-type" evidence="8">
    <location>
        <begin position="43"/>
        <end position="71"/>
    </location>
</feature>
<gene>
    <name evidence="10" type="ORF">SAMN05661086_02410</name>
</gene>
<dbReference type="AlphaFoldDB" id="A0A1I6KH30"/>
<dbReference type="Gene3D" id="3.30.70.20">
    <property type="match status" value="1"/>
</dbReference>
<feature type="domain" description="4Fe-4S ferredoxin-type" evidence="8">
    <location>
        <begin position="72"/>
        <end position="101"/>
    </location>
</feature>
<organism evidence="10 11">
    <name type="scientific">Anaeromicropila populeti</name>
    <dbReference type="NCBI Taxonomy" id="37658"/>
    <lineage>
        <taxon>Bacteria</taxon>
        <taxon>Bacillati</taxon>
        <taxon>Bacillota</taxon>
        <taxon>Clostridia</taxon>
        <taxon>Lachnospirales</taxon>
        <taxon>Lachnospiraceae</taxon>
        <taxon>Anaeromicropila</taxon>
    </lineage>
</organism>
<dbReference type="GO" id="GO:0016829">
    <property type="term" value="F:lyase activity"/>
    <property type="evidence" value="ECO:0007669"/>
    <property type="project" value="UniProtKB-KW"/>
</dbReference>
<dbReference type="SFLD" id="SFLDS00029">
    <property type="entry name" value="Radical_SAM"/>
    <property type="match status" value="1"/>
</dbReference>
<comment type="cofactor">
    <cofactor evidence="1">
        <name>[4Fe-4S] cluster</name>
        <dbReference type="ChEBI" id="CHEBI:49883"/>
    </cofactor>
</comment>
<dbReference type="InterPro" id="IPR012839">
    <property type="entry name" value="Organic_radical_activase"/>
</dbReference>
<keyword evidence="4" id="KW-0479">Metal-binding</keyword>
<evidence type="ECO:0000256" key="6">
    <source>
        <dbReference type="ARBA" id="ARBA00023014"/>
    </source>
</evidence>
<dbReference type="PANTHER" id="PTHR30352:SF4">
    <property type="entry name" value="PYRUVATE FORMATE-LYASE 2-ACTIVATING ENZYME"/>
    <property type="match status" value="1"/>
</dbReference>
<dbReference type="PIRSF" id="PIRSF000371">
    <property type="entry name" value="PFL_act_enz"/>
    <property type="match status" value="1"/>
</dbReference>
<dbReference type="GO" id="GO:0046872">
    <property type="term" value="F:metal ion binding"/>
    <property type="evidence" value="ECO:0007669"/>
    <property type="project" value="UniProtKB-KW"/>
</dbReference>
<comment type="catalytic activity">
    <reaction evidence="7">
        <text>glycyl-[protein] + reduced [flavodoxin] + S-adenosyl-L-methionine = glycin-2-yl radical-[protein] + semiquinone [flavodoxin] + 5'-deoxyadenosine + L-methionine + H(+)</text>
        <dbReference type="Rhea" id="RHEA:61976"/>
        <dbReference type="Rhea" id="RHEA-COMP:10622"/>
        <dbReference type="Rhea" id="RHEA-COMP:14480"/>
        <dbReference type="Rhea" id="RHEA-COMP:15993"/>
        <dbReference type="Rhea" id="RHEA-COMP:15994"/>
        <dbReference type="ChEBI" id="CHEBI:15378"/>
        <dbReference type="ChEBI" id="CHEBI:17319"/>
        <dbReference type="ChEBI" id="CHEBI:29947"/>
        <dbReference type="ChEBI" id="CHEBI:32722"/>
        <dbReference type="ChEBI" id="CHEBI:57618"/>
        <dbReference type="ChEBI" id="CHEBI:57844"/>
        <dbReference type="ChEBI" id="CHEBI:59789"/>
        <dbReference type="ChEBI" id="CHEBI:140311"/>
    </reaction>
</comment>
<evidence type="ECO:0000256" key="5">
    <source>
        <dbReference type="ARBA" id="ARBA00023004"/>
    </source>
</evidence>
<keyword evidence="5" id="KW-0408">Iron</keyword>
<dbReference type="InterPro" id="IPR017900">
    <property type="entry name" value="4Fe4S_Fe_S_CS"/>
</dbReference>
<dbReference type="InterPro" id="IPR007197">
    <property type="entry name" value="rSAM"/>
</dbReference>
<feature type="domain" description="Radical SAM core" evidence="9">
    <location>
        <begin position="12"/>
        <end position="293"/>
    </location>
</feature>
<keyword evidence="2" id="KW-0004">4Fe-4S</keyword>
<evidence type="ECO:0000256" key="1">
    <source>
        <dbReference type="ARBA" id="ARBA00001966"/>
    </source>
</evidence>
<keyword evidence="10" id="KW-0670">Pyruvate</keyword>
<dbReference type="PROSITE" id="PS00198">
    <property type="entry name" value="4FE4S_FER_1"/>
    <property type="match status" value="1"/>
</dbReference>
<dbReference type="RefSeq" id="WP_092561103.1">
    <property type="nucleotide sequence ID" value="NZ_FOYZ01000009.1"/>
</dbReference>
<dbReference type="SUPFAM" id="SSF54862">
    <property type="entry name" value="4Fe-4S ferredoxins"/>
    <property type="match status" value="1"/>
</dbReference>
<accession>A0A1I6KH30</accession>
<evidence type="ECO:0000259" key="9">
    <source>
        <dbReference type="PROSITE" id="PS51918"/>
    </source>
</evidence>
<keyword evidence="3" id="KW-0949">S-adenosyl-L-methionine</keyword>
<dbReference type="Proteomes" id="UP000199659">
    <property type="component" value="Unassembled WGS sequence"/>
</dbReference>
<dbReference type="OrthoDB" id="9782387at2"/>
<dbReference type="EMBL" id="FOYZ01000009">
    <property type="protein sequence ID" value="SFR90474.1"/>
    <property type="molecule type" value="Genomic_DNA"/>
</dbReference>
<dbReference type="InterPro" id="IPR013785">
    <property type="entry name" value="Aldolase_TIM"/>
</dbReference>
<dbReference type="NCBIfam" id="TIGR02494">
    <property type="entry name" value="PFLE_PFLC"/>
    <property type="match status" value="1"/>
</dbReference>
<evidence type="ECO:0000256" key="2">
    <source>
        <dbReference type="ARBA" id="ARBA00022485"/>
    </source>
</evidence>
<dbReference type="PANTHER" id="PTHR30352">
    <property type="entry name" value="PYRUVATE FORMATE-LYASE-ACTIVATING ENZYME"/>
    <property type="match status" value="1"/>
</dbReference>
<dbReference type="GO" id="GO:0051539">
    <property type="term" value="F:4 iron, 4 sulfur cluster binding"/>
    <property type="evidence" value="ECO:0007669"/>
    <property type="project" value="UniProtKB-KW"/>
</dbReference>
<evidence type="ECO:0000313" key="10">
    <source>
        <dbReference type="EMBL" id="SFR90474.1"/>
    </source>
</evidence>
<dbReference type="InterPro" id="IPR017896">
    <property type="entry name" value="4Fe4S_Fe-S-bd"/>
</dbReference>
<proteinExistence type="predicted"/>
<dbReference type="InterPro" id="IPR058240">
    <property type="entry name" value="rSAM_sf"/>
</dbReference>
<sequence length="300" mass="33876">MKYFEIGWLSTSDGPGSRVVIFLQGCSQRCPWCHSPHSWAESSPLLFNSSRCQNCGMCVDACNQKVHSIQNGSHFLNRDRCINCGMCVAACPNSQNDYLGSALCLPTRTKTAYALFQYVLPQLDIIKQSGGITLSGGEALLQAEEVAEFLKLCKEKNISTCIESSFSLPASRYELVMPYVDYWLAGLRDISLGKNSDEEDKNIINKINLVSKYAKKIIARYPVIDGFTTTAKHKERYLNVMKACHIEEIEFMKCNENMMHYYTLSGIPCEMNLDRIILENNQIEEIAAFFQKEGIVVRII</sequence>
<dbReference type="Pfam" id="PF13187">
    <property type="entry name" value="Fer4_9"/>
    <property type="match status" value="1"/>
</dbReference>
<dbReference type="Gene3D" id="3.20.20.70">
    <property type="entry name" value="Aldolase class I"/>
    <property type="match status" value="1"/>
</dbReference>
<evidence type="ECO:0000256" key="7">
    <source>
        <dbReference type="ARBA" id="ARBA00047365"/>
    </source>
</evidence>
<evidence type="ECO:0000256" key="4">
    <source>
        <dbReference type="ARBA" id="ARBA00022723"/>
    </source>
</evidence>
<keyword evidence="10" id="KW-0456">Lyase</keyword>
<dbReference type="PROSITE" id="PS51918">
    <property type="entry name" value="RADICAL_SAM"/>
    <property type="match status" value="1"/>
</dbReference>
<dbReference type="PROSITE" id="PS51379">
    <property type="entry name" value="4FE4S_FER_2"/>
    <property type="match status" value="2"/>
</dbReference>
<evidence type="ECO:0000259" key="8">
    <source>
        <dbReference type="PROSITE" id="PS51379"/>
    </source>
</evidence>
<keyword evidence="11" id="KW-1185">Reference proteome</keyword>
<dbReference type="STRING" id="37658.SAMN05661086_02410"/>
<reference evidence="10 11" key="1">
    <citation type="submission" date="2016-10" db="EMBL/GenBank/DDBJ databases">
        <authorList>
            <person name="de Groot N.N."/>
        </authorList>
    </citation>
    <scope>NUCLEOTIDE SEQUENCE [LARGE SCALE GENOMIC DNA]</scope>
    <source>
        <strain evidence="10 11">743A</strain>
    </source>
</reference>
<dbReference type="SFLD" id="SFLDG01066">
    <property type="entry name" value="organic_radical-activating_enz"/>
    <property type="match status" value="1"/>
</dbReference>